<keyword evidence="2" id="KW-1185">Reference proteome</keyword>
<feature type="non-terminal residue" evidence="1">
    <location>
        <position position="53"/>
    </location>
</feature>
<protein>
    <submittedName>
        <fullName evidence="1">Uncharacterized protein</fullName>
    </submittedName>
</protein>
<reference evidence="1" key="1">
    <citation type="journal article" date="2023" name="PhytoFront">
        <title>Draft Genome Resources of Seven Strains of Tilletia horrida, Causal Agent of Kernel Smut of Rice.</title>
        <authorList>
            <person name="Khanal S."/>
            <person name="Antony Babu S."/>
            <person name="Zhou X.G."/>
        </authorList>
    </citation>
    <scope>NUCLEOTIDE SEQUENCE</scope>
    <source>
        <strain evidence="1">TX3</strain>
    </source>
</reference>
<dbReference type="Proteomes" id="UP001176521">
    <property type="component" value="Unassembled WGS sequence"/>
</dbReference>
<evidence type="ECO:0000313" key="2">
    <source>
        <dbReference type="Proteomes" id="UP001176521"/>
    </source>
</evidence>
<comment type="caution">
    <text evidence="1">The sequence shown here is derived from an EMBL/GenBank/DDBJ whole genome shotgun (WGS) entry which is preliminary data.</text>
</comment>
<dbReference type="AlphaFoldDB" id="A0AAN6JG70"/>
<accession>A0AAN6JG70</accession>
<evidence type="ECO:0000313" key="1">
    <source>
        <dbReference type="EMBL" id="KAK0517744.1"/>
    </source>
</evidence>
<feature type="non-terminal residue" evidence="1">
    <location>
        <position position="1"/>
    </location>
</feature>
<sequence length="53" mass="6355">HLHCRRLPRRAPLWSRPQRGWLQPFEREQVWPGRRSGWRRRGASLRGQSAAVV</sequence>
<name>A0AAN6JG70_9BASI</name>
<proteinExistence type="predicted"/>
<dbReference type="EMBL" id="JAPDMQ010001653">
    <property type="protein sequence ID" value="KAK0517744.1"/>
    <property type="molecule type" value="Genomic_DNA"/>
</dbReference>
<organism evidence="1 2">
    <name type="scientific">Tilletia horrida</name>
    <dbReference type="NCBI Taxonomy" id="155126"/>
    <lineage>
        <taxon>Eukaryota</taxon>
        <taxon>Fungi</taxon>
        <taxon>Dikarya</taxon>
        <taxon>Basidiomycota</taxon>
        <taxon>Ustilaginomycotina</taxon>
        <taxon>Exobasidiomycetes</taxon>
        <taxon>Tilletiales</taxon>
        <taxon>Tilletiaceae</taxon>
        <taxon>Tilletia</taxon>
    </lineage>
</organism>
<gene>
    <name evidence="1" type="ORF">OC842_008017</name>
</gene>